<evidence type="ECO:0000313" key="2">
    <source>
        <dbReference type="EMBL" id="CAG5104044.1"/>
    </source>
</evidence>
<gene>
    <name evidence="2" type="ORF">OKIOD_LOCUS9830</name>
</gene>
<sequence length="89" mass="10226">MRLRKILLGAFLGVEASSSGCPDPIIWYRLRFESAVNFVSCSENKVSKNTTIIQNARSVAPWDEVHRRSGHLRMYRNQQPLCFLQMVAE</sequence>
<protein>
    <submittedName>
        <fullName evidence="2">Oidioi.mRNA.OKI2018_I69.chr1.g1065.t1.cds</fullName>
    </submittedName>
</protein>
<evidence type="ECO:0000313" key="3">
    <source>
        <dbReference type="Proteomes" id="UP001158576"/>
    </source>
</evidence>
<accession>A0ABN7SR31</accession>
<feature type="chain" id="PRO_5045784965" evidence="1">
    <location>
        <begin position="17"/>
        <end position="89"/>
    </location>
</feature>
<dbReference type="EMBL" id="OU015566">
    <property type="protein sequence ID" value="CAG5104044.1"/>
    <property type="molecule type" value="Genomic_DNA"/>
</dbReference>
<reference evidence="2 3" key="1">
    <citation type="submission" date="2021-04" db="EMBL/GenBank/DDBJ databases">
        <authorList>
            <person name="Bliznina A."/>
        </authorList>
    </citation>
    <scope>NUCLEOTIDE SEQUENCE [LARGE SCALE GENOMIC DNA]</scope>
</reference>
<name>A0ABN7SR31_OIKDI</name>
<dbReference type="Proteomes" id="UP001158576">
    <property type="component" value="Chromosome 1"/>
</dbReference>
<feature type="signal peptide" evidence="1">
    <location>
        <begin position="1"/>
        <end position="16"/>
    </location>
</feature>
<keyword evidence="1" id="KW-0732">Signal</keyword>
<evidence type="ECO:0000256" key="1">
    <source>
        <dbReference type="SAM" id="SignalP"/>
    </source>
</evidence>
<keyword evidence="3" id="KW-1185">Reference proteome</keyword>
<organism evidence="2 3">
    <name type="scientific">Oikopleura dioica</name>
    <name type="common">Tunicate</name>
    <dbReference type="NCBI Taxonomy" id="34765"/>
    <lineage>
        <taxon>Eukaryota</taxon>
        <taxon>Metazoa</taxon>
        <taxon>Chordata</taxon>
        <taxon>Tunicata</taxon>
        <taxon>Appendicularia</taxon>
        <taxon>Copelata</taxon>
        <taxon>Oikopleuridae</taxon>
        <taxon>Oikopleura</taxon>
    </lineage>
</organism>
<proteinExistence type="predicted"/>